<accession>X1EDF9</accession>
<protein>
    <submittedName>
        <fullName evidence="1">Uncharacterized protein</fullName>
    </submittedName>
</protein>
<comment type="caution">
    <text evidence="1">The sequence shown here is derived from an EMBL/GenBank/DDBJ whole genome shotgun (WGS) entry which is preliminary data.</text>
</comment>
<dbReference type="AlphaFoldDB" id="X1EDF9"/>
<name>X1EDF9_9ZZZZ</name>
<feature type="non-terminal residue" evidence="1">
    <location>
        <position position="35"/>
    </location>
</feature>
<organism evidence="1">
    <name type="scientific">marine sediment metagenome</name>
    <dbReference type="NCBI Taxonomy" id="412755"/>
    <lineage>
        <taxon>unclassified sequences</taxon>
        <taxon>metagenomes</taxon>
        <taxon>ecological metagenomes</taxon>
    </lineage>
</organism>
<gene>
    <name evidence="1" type="ORF">S01H4_64001</name>
</gene>
<evidence type="ECO:0000313" key="1">
    <source>
        <dbReference type="EMBL" id="GAH06698.1"/>
    </source>
</evidence>
<reference evidence="1" key="1">
    <citation type="journal article" date="2014" name="Front. Microbiol.">
        <title>High frequency of phylogenetically diverse reductive dehalogenase-homologous genes in deep subseafloor sedimentary metagenomes.</title>
        <authorList>
            <person name="Kawai M."/>
            <person name="Futagami T."/>
            <person name="Toyoda A."/>
            <person name="Takaki Y."/>
            <person name="Nishi S."/>
            <person name="Hori S."/>
            <person name="Arai W."/>
            <person name="Tsubouchi T."/>
            <person name="Morono Y."/>
            <person name="Uchiyama I."/>
            <person name="Ito T."/>
            <person name="Fujiyama A."/>
            <person name="Inagaki F."/>
            <person name="Takami H."/>
        </authorList>
    </citation>
    <scope>NUCLEOTIDE SEQUENCE</scope>
    <source>
        <strain evidence="1">Expedition CK06-06</strain>
    </source>
</reference>
<dbReference type="EMBL" id="BART01038666">
    <property type="protein sequence ID" value="GAH06698.1"/>
    <property type="molecule type" value="Genomic_DNA"/>
</dbReference>
<sequence length="35" mass="3960">MDQAAVLRELKLNPGSPWEAIAKRLGLTKRRVLDL</sequence>
<proteinExistence type="predicted"/>